<dbReference type="PANTHER" id="PTHR30160">
    <property type="entry name" value="TETRAACYLDISACCHARIDE 4'-KINASE-RELATED"/>
    <property type="match status" value="1"/>
</dbReference>
<evidence type="ECO:0000256" key="2">
    <source>
        <dbReference type="ARBA" id="ARBA00022679"/>
    </source>
</evidence>
<protein>
    <submittedName>
        <fullName evidence="3">ADP-heptose:LPS heptosyltransferase</fullName>
    </submittedName>
</protein>
<keyword evidence="1" id="KW-0328">Glycosyltransferase</keyword>
<dbReference type="Pfam" id="PF01075">
    <property type="entry name" value="Glyco_transf_9"/>
    <property type="match status" value="1"/>
</dbReference>
<dbReference type="GO" id="GO:0008713">
    <property type="term" value="F:ADP-heptose-lipopolysaccharide heptosyltransferase activity"/>
    <property type="evidence" value="ECO:0007669"/>
    <property type="project" value="TreeGrafter"/>
</dbReference>
<reference evidence="4" key="1">
    <citation type="submission" date="2016-04" db="EMBL/GenBank/DDBJ databases">
        <title>Draft genome sequence of Paludibacter jiangxiensis strain NM7.</title>
        <authorList>
            <person name="Qiu Y."/>
            <person name="Matsuura N."/>
            <person name="Ohashi A."/>
            <person name="Tourlousse M.D."/>
            <person name="Sekiguchi Y."/>
        </authorList>
    </citation>
    <scope>NUCLEOTIDE SEQUENCE [LARGE SCALE GENOMIC DNA]</scope>
    <source>
        <strain evidence="4">NM7</strain>
    </source>
</reference>
<dbReference type="SUPFAM" id="SSF53756">
    <property type="entry name" value="UDP-Glycosyltransferase/glycogen phosphorylase"/>
    <property type="match status" value="1"/>
</dbReference>
<accession>A0A161LGP3</accession>
<comment type="caution">
    <text evidence="3">The sequence shown here is derived from an EMBL/GenBank/DDBJ whole genome shotgun (WGS) entry which is preliminary data.</text>
</comment>
<dbReference type="RefSeq" id="WP_153802579.1">
    <property type="nucleotide sequence ID" value="NZ_BDCR01000004.1"/>
</dbReference>
<name>A0A161LGP3_9BACT</name>
<proteinExistence type="predicted"/>
<keyword evidence="2 3" id="KW-0808">Transferase</keyword>
<dbReference type="PANTHER" id="PTHR30160:SF22">
    <property type="entry name" value="LIPOPOLYSACCHARIDE CORE BIOSYNTHESIS PROTEIN"/>
    <property type="match status" value="1"/>
</dbReference>
<evidence type="ECO:0000256" key="1">
    <source>
        <dbReference type="ARBA" id="ARBA00022676"/>
    </source>
</evidence>
<dbReference type="InterPro" id="IPR051199">
    <property type="entry name" value="LPS_LOS_Heptosyltrfase"/>
</dbReference>
<dbReference type="InterPro" id="IPR002201">
    <property type="entry name" value="Glyco_trans_9"/>
</dbReference>
<keyword evidence="4" id="KW-1185">Reference proteome</keyword>
<dbReference type="GO" id="GO:0005829">
    <property type="term" value="C:cytosol"/>
    <property type="evidence" value="ECO:0007669"/>
    <property type="project" value="TreeGrafter"/>
</dbReference>
<dbReference type="GO" id="GO:0009244">
    <property type="term" value="P:lipopolysaccharide core region biosynthetic process"/>
    <property type="evidence" value="ECO:0007669"/>
    <property type="project" value="TreeGrafter"/>
</dbReference>
<dbReference type="CDD" id="cd03789">
    <property type="entry name" value="GT9_LPS_heptosyltransferase"/>
    <property type="match status" value="1"/>
</dbReference>
<reference evidence="4" key="2">
    <citation type="journal article" date="2017" name="Genome Announc.">
        <title>Draft genome sequence of Paludibacter jiangxiensis NM7(T), a propionate-producing fermentative bacterium.</title>
        <authorList>
            <person name="Qiu Y.-L."/>
            <person name="Tourlousse D.M."/>
            <person name="Matsuura N."/>
            <person name="Ohashi A."/>
            <person name="Sekiguchi Y."/>
        </authorList>
    </citation>
    <scope>NUCLEOTIDE SEQUENCE [LARGE SCALE GENOMIC DNA]</scope>
    <source>
        <strain evidence="4">NM7</strain>
    </source>
</reference>
<dbReference type="Proteomes" id="UP000076586">
    <property type="component" value="Unassembled WGS sequence"/>
</dbReference>
<sequence length="339" mass="37841">MNILITRLSALGDVAMMIPVVSSIAQRYPEHNFTVVSMPLVAPLFKGLPNVDFVAFEKRTSHKGVKGILKLFRQLNKLRKYDCMVDLHDVLRTKILRSLFRVIGTKIFIIDKGRAEKKDLVDKGFQHSTQLTSSVDRYRAVFASMGLTIGTVNSSLPFVALTSGDKIIETFGDKKGKWIGIAPFSQHVGKQLPLNKVETVIDYFCQEPETTVFLFGAGDREKQLIENWITKYPKARSVVGKLPFDVELLLMKELDVMMTMDSGNMHLASLVGTPVVSIWGATHPFAGFYGMNQPESNAVQLPLACRPCSIFGNVPCKFGTYECLNAIDPKIIVEKMAKY</sequence>
<dbReference type="AlphaFoldDB" id="A0A161LGP3"/>
<dbReference type="Gene3D" id="3.40.50.2000">
    <property type="entry name" value="Glycogen Phosphorylase B"/>
    <property type="match status" value="2"/>
</dbReference>
<dbReference type="EMBL" id="BDCR01000004">
    <property type="protein sequence ID" value="GAT64147.1"/>
    <property type="molecule type" value="Genomic_DNA"/>
</dbReference>
<dbReference type="STRING" id="681398.PJIAN_4696"/>
<dbReference type="OrthoDB" id="9768048at2"/>
<organism evidence="3 4">
    <name type="scientific">Paludibacter jiangxiensis</name>
    <dbReference type="NCBI Taxonomy" id="681398"/>
    <lineage>
        <taxon>Bacteria</taxon>
        <taxon>Pseudomonadati</taxon>
        <taxon>Bacteroidota</taxon>
        <taxon>Bacteroidia</taxon>
        <taxon>Bacteroidales</taxon>
        <taxon>Paludibacteraceae</taxon>
        <taxon>Paludibacter</taxon>
    </lineage>
</organism>
<evidence type="ECO:0000313" key="3">
    <source>
        <dbReference type="EMBL" id="GAT64147.1"/>
    </source>
</evidence>
<gene>
    <name evidence="3" type="ORF">PJIAN_4696</name>
</gene>
<evidence type="ECO:0000313" key="4">
    <source>
        <dbReference type="Proteomes" id="UP000076586"/>
    </source>
</evidence>